<dbReference type="PANTHER" id="PTHR45181:SF4">
    <property type="entry name" value="HEAT SHOCK PROTEIN DNAJ WITH TETRATRICOPEPTIDE REPEAT-CONTAINING PROTEIN"/>
    <property type="match status" value="1"/>
</dbReference>
<proteinExistence type="predicted"/>
<protein>
    <submittedName>
        <fullName evidence="1">Uncharacterized protein</fullName>
    </submittedName>
</protein>
<sequence length="127" mass="13886">MAIEKLRSCLKALMLCYSNRAATRISLGRMKKALGDCLMAPNIDPVFLKAQVRAAQKVITEAFEGLEKAQQIYEFNNDSLIFATPVEPSTLAVVPSEVNCLLTPIGRCDELMINPYGLCESSGVFGL</sequence>
<name>A0A2U1KMJ5_ARTAN</name>
<comment type="caution">
    <text evidence="1">The sequence shown here is derived from an EMBL/GenBank/DDBJ whole genome shotgun (WGS) entry which is preliminary data.</text>
</comment>
<keyword evidence="2" id="KW-1185">Reference proteome</keyword>
<dbReference type="EMBL" id="PKPP01016198">
    <property type="protein sequence ID" value="PWA37921.1"/>
    <property type="molecule type" value="Genomic_DNA"/>
</dbReference>
<gene>
    <name evidence="1" type="ORF">CTI12_AA586160</name>
</gene>
<dbReference type="STRING" id="35608.A0A2U1KMJ5"/>
<dbReference type="AlphaFoldDB" id="A0A2U1KMJ5"/>
<accession>A0A2U1KMJ5</accession>
<dbReference type="Gene3D" id="1.25.40.10">
    <property type="entry name" value="Tetratricopeptide repeat domain"/>
    <property type="match status" value="1"/>
</dbReference>
<reference evidence="1 2" key="1">
    <citation type="journal article" date="2018" name="Mol. Plant">
        <title>The genome of Artemisia annua provides insight into the evolution of Asteraceae family and artemisinin biosynthesis.</title>
        <authorList>
            <person name="Shen Q."/>
            <person name="Zhang L."/>
            <person name="Liao Z."/>
            <person name="Wang S."/>
            <person name="Yan T."/>
            <person name="Shi P."/>
            <person name="Liu M."/>
            <person name="Fu X."/>
            <person name="Pan Q."/>
            <person name="Wang Y."/>
            <person name="Lv Z."/>
            <person name="Lu X."/>
            <person name="Zhang F."/>
            <person name="Jiang W."/>
            <person name="Ma Y."/>
            <person name="Chen M."/>
            <person name="Hao X."/>
            <person name="Li L."/>
            <person name="Tang Y."/>
            <person name="Lv G."/>
            <person name="Zhou Y."/>
            <person name="Sun X."/>
            <person name="Brodelius P.E."/>
            <person name="Rose J.K.C."/>
            <person name="Tang K."/>
        </authorList>
    </citation>
    <scope>NUCLEOTIDE SEQUENCE [LARGE SCALE GENOMIC DNA]</scope>
    <source>
        <strain evidence="2">cv. Huhao1</strain>
        <tissue evidence="1">Leaf</tissue>
    </source>
</reference>
<evidence type="ECO:0000313" key="1">
    <source>
        <dbReference type="EMBL" id="PWA37921.1"/>
    </source>
</evidence>
<evidence type="ECO:0000313" key="2">
    <source>
        <dbReference type="Proteomes" id="UP000245207"/>
    </source>
</evidence>
<dbReference type="InterPro" id="IPR011990">
    <property type="entry name" value="TPR-like_helical_dom_sf"/>
</dbReference>
<dbReference type="OrthoDB" id="1736819at2759"/>
<dbReference type="PANTHER" id="PTHR45181">
    <property type="entry name" value="HEAT SHOCK PROTEIN DNAJ WITH TETRATRICOPEPTIDE REPEAT-CONTAINING PROTEIN"/>
    <property type="match status" value="1"/>
</dbReference>
<dbReference type="SUPFAM" id="SSF48452">
    <property type="entry name" value="TPR-like"/>
    <property type="match status" value="1"/>
</dbReference>
<dbReference type="Proteomes" id="UP000245207">
    <property type="component" value="Unassembled WGS sequence"/>
</dbReference>
<organism evidence="1 2">
    <name type="scientific">Artemisia annua</name>
    <name type="common">Sweet wormwood</name>
    <dbReference type="NCBI Taxonomy" id="35608"/>
    <lineage>
        <taxon>Eukaryota</taxon>
        <taxon>Viridiplantae</taxon>
        <taxon>Streptophyta</taxon>
        <taxon>Embryophyta</taxon>
        <taxon>Tracheophyta</taxon>
        <taxon>Spermatophyta</taxon>
        <taxon>Magnoliopsida</taxon>
        <taxon>eudicotyledons</taxon>
        <taxon>Gunneridae</taxon>
        <taxon>Pentapetalae</taxon>
        <taxon>asterids</taxon>
        <taxon>campanulids</taxon>
        <taxon>Asterales</taxon>
        <taxon>Asteraceae</taxon>
        <taxon>Asteroideae</taxon>
        <taxon>Anthemideae</taxon>
        <taxon>Artemisiinae</taxon>
        <taxon>Artemisia</taxon>
    </lineage>
</organism>